<proteinExistence type="predicted"/>
<name>A0AAV6SK94_SOLSE</name>
<evidence type="ECO:0000313" key="3">
    <source>
        <dbReference type="EMBL" id="KAG7517318.1"/>
    </source>
</evidence>
<dbReference type="GO" id="GO:0008157">
    <property type="term" value="F:protein phosphatase 1 binding"/>
    <property type="evidence" value="ECO:0007669"/>
    <property type="project" value="TreeGrafter"/>
</dbReference>
<evidence type="ECO:0000259" key="2">
    <source>
        <dbReference type="PROSITE" id="PS51159"/>
    </source>
</evidence>
<dbReference type="PIRSF" id="PIRSF038207">
    <property type="entry name" value="PP1_GT_animal"/>
    <property type="match status" value="1"/>
</dbReference>
<dbReference type="PANTHER" id="PTHR12307:SF15">
    <property type="entry name" value="PROTEIN PHOSPHATASE 1 REGULATORY SUBUNIT 3C"/>
    <property type="match status" value="1"/>
</dbReference>
<dbReference type="AlphaFoldDB" id="A0AAV6SK94"/>
<evidence type="ECO:0000256" key="1">
    <source>
        <dbReference type="PIRNR" id="PIRNR038207"/>
    </source>
</evidence>
<dbReference type="InterPro" id="IPR005036">
    <property type="entry name" value="CBM21_dom"/>
</dbReference>
<dbReference type="Proteomes" id="UP000693946">
    <property type="component" value="Linkage Group LG12"/>
</dbReference>
<keyword evidence="4" id="KW-1185">Reference proteome</keyword>
<keyword evidence="1" id="KW-0119">Carbohydrate metabolism</keyword>
<dbReference type="InterPro" id="IPR050782">
    <property type="entry name" value="PP1_regulatory_subunit_3"/>
</dbReference>
<organism evidence="3 4">
    <name type="scientific">Solea senegalensis</name>
    <name type="common">Senegalese sole</name>
    <dbReference type="NCBI Taxonomy" id="28829"/>
    <lineage>
        <taxon>Eukaryota</taxon>
        <taxon>Metazoa</taxon>
        <taxon>Chordata</taxon>
        <taxon>Craniata</taxon>
        <taxon>Vertebrata</taxon>
        <taxon>Euteleostomi</taxon>
        <taxon>Actinopterygii</taxon>
        <taxon>Neopterygii</taxon>
        <taxon>Teleostei</taxon>
        <taxon>Neoteleostei</taxon>
        <taxon>Acanthomorphata</taxon>
        <taxon>Carangaria</taxon>
        <taxon>Pleuronectiformes</taxon>
        <taxon>Pleuronectoidei</taxon>
        <taxon>Soleidae</taxon>
        <taxon>Solea</taxon>
    </lineage>
</organism>
<dbReference type="Pfam" id="PF03370">
    <property type="entry name" value="CBM_21"/>
    <property type="match status" value="1"/>
</dbReference>
<keyword evidence="1" id="KW-0321">Glycogen metabolism</keyword>
<protein>
    <recommendedName>
        <fullName evidence="1">Protein phosphatase 1 regulatory subunit</fullName>
    </recommendedName>
</protein>
<dbReference type="GO" id="GO:2001069">
    <property type="term" value="F:glycogen binding"/>
    <property type="evidence" value="ECO:0007669"/>
    <property type="project" value="TreeGrafter"/>
</dbReference>
<evidence type="ECO:0000313" key="4">
    <source>
        <dbReference type="Proteomes" id="UP000693946"/>
    </source>
</evidence>
<dbReference type="InterPro" id="IPR017434">
    <property type="entry name" value="Pase-1_reg-su_3B/C/D_met"/>
</dbReference>
<accession>A0AAV6SK94</accession>
<dbReference type="GO" id="GO:0000164">
    <property type="term" value="C:protein phosphatase type 1 complex"/>
    <property type="evidence" value="ECO:0007669"/>
    <property type="project" value="TreeGrafter"/>
</dbReference>
<dbReference type="PANTHER" id="PTHR12307">
    <property type="entry name" value="PROTEIN PHOSPHATASE 1 REGULATORY SUBUNIT"/>
    <property type="match status" value="1"/>
</dbReference>
<feature type="domain" description="CBM21" evidence="2">
    <location>
        <begin position="151"/>
        <end position="256"/>
    </location>
</feature>
<sequence>MNCRVIHILNPRSKAPPPIMPVDMAMRVCLAGSPPLRSFLEDYDDFCSPSAAALRRPCISSEVSTATEMEAETSGSEKKKKSVEFADSRGLALAVVHVFDEAEDDLTAELQFQLAEIEGATAALNLEDVKDCASDLVLDFTPPAVDYLELRRRLRAQQVCLESCSVHDCRLSGTVQVRNICFQKSVLVRVTFDAWESFQDVCCQFLNNVYGSTDTDTFSFSVELPETCSRVEFCFQYQTKDQTLWDNNLGNNYRLVLDKTKTREEIDIDPYGSPRTSSGIFPEWQSWGRVHANGPYW</sequence>
<dbReference type="EMBL" id="JAGKHQ010000004">
    <property type="protein sequence ID" value="KAG7517318.1"/>
    <property type="molecule type" value="Genomic_DNA"/>
</dbReference>
<dbReference type="GO" id="GO:0005979">
    <property type="term" value="P:regulation of glycogen biosynthetic process"/>
    <property type="evidence" value="ECO:0007669"/>
    <property type="project" value="TreeGrafter"/>
</dbReference>
<gene>
    <name evidence="3" type="ORF">JOB18_004872</name>
</gene>
<dbReference type="PROSITE" id="PS51159">
    <property type="entry name" value="CBM21"/>
    <property type="match status" value="1"/>
</dbReference>
<comment type="caution">
    <text evidence="3">The sequence shown here is derived from an EMBL/GenBank/DDBJ whole genome shotgun (WGS) entry which is preliminary data.</text>
</comment>
<reference evidence="3 4" key="1">
    <citation type="journal article" date="2021" name="Sci. Rep.">
        <title>Chromosome anchoring in Senegalese sole (Solea senegalensis) reveals sex-associated markers and genome rearrangements in flatfish.</title>
        <authorList>
            <person name="Guerrero-Cozar I."/>
            <person name="Gomez-Garrido J."/>
            <person name="Berbel C."/>
            <person name="Martinez-Blanch J.F."/>
            <person name="Alioto T."/>
            <person name="Claros M.G."/>
            <person name="Gagnaire P.A."/>
            <person name="Manchado M."/>
        </authorList>
    </citation>
    <scope>NUCLEOTIDE SEQUENCE [LARGE SCALE GENOMIC DNA]</scope>
    <source>
        <strain evidence="3">Sse05_10M</strain>
    </source>
</reference>